<evidence type="ECO:0000313" key="3">
    <source>
        <dbReference type="Proteomes" id="UP001201980"/>
    </source>
</evidence>
<evidence type="ECO:0000313" key="2">
    <source>
        <dbReference type="EMBL" id="KAJ2898903.1"/>
    </source>
</evidence>
<dbReference type="EMBL" id="JAKWBI020000213">
    <property type="protein sequence ID" value="KAJ2898903.1"/>
    <property type="molecule type" value="Genomic_DNA"/>
</dbReference>
<feature type="compositionally biased region" description="Polar residues" evidence="1">
    <location>
        <begin position="462"/>
        <end position="477"/>
    </location>
</feature>
<protein>
    <submittedName>
        <fullName evidence="2">Uncharacterized protein</fullName>
    </submittedName>
</protein>
<sequence>MPDSQSLAARPALPPIQEWIFLSPSPKYLHPNNSFATAFDETNDLAARRRPIPSASLSADRYLVIPPARVSTFLVMNSGVSKARTRRSRVQLSKALQETLLDAVAGNIAELPRSHQEQSSGSGDPAGDATPVQARKRRLDAPESEPSPAKRARLTRTDTQQPRFEDVKVEQADETALHQPKPFKHPYAAFLKDFIDPIHPGPGPTSVHTFVSEWLESVGSDRETHCRSDSHLHHSDGVPISRQLIKSAPEMGYIRDVDGFVVPPTPASTITRLYYATEDFASSTASVHHPSYRRNNLNSNNIYIRDSRARLPDYISSHVQGLRAKQRDSPDLLSEQIDGYLDRLDTLAEGCTKADIEGFLEDLVRNILDWGKDIYLMQIRDALDIILEENRKKAAEYAKSRQPPSDGSATTTKHKSLSSRRNSSRSNTVQGPSAGASAAYLEWDETSQHAHEELSCPPQQLQSFVDTGDYTTPQNTDGGLALPEYHYPEDEQQDHGPALASFGLAAEPLAGFLTDPPTEEQPTAAANGYWTWSNSRRKW</sequence>
<feature type="region of interest" description="Disordered" evidence="1">
    <location>
        <begin position="462"/>
        <end position="483"/>
    </location>
</feature>
<reference evidence="2" key="1">
    <citation type="submission" date="2022-07" db="EMBL/GenBank/DDBJ databases">
        <title>Draft genome sequence of Zalerion maritima ATCC 34329, a (micro)plastics degrading marine fungus.</title>
        <authorList>
            <person name="Paco A."/>
            <person name="Goncalves M.F.M."/>
            <person name="Rocha-Santos T.A.P."/>
            <person name="Alves A."/>
        </authorList>
    </citation>
    <scope>NUCLEOTIDE SEQUENCE</scope>
    <source>
        <strain evidence="2">ATCC 34329</strain>
    </source>
</reference>
<keyword evidence="3" id="KW-1185">Reference proteome</keyword>
<gene>
    <name evidence="2" type="ORF">MKZ38_003587</name>
</gene>
<feature type="region of interest" description="Disordered" evidence="1">
    <location>
        <begin position="396"/>
        <end position="435"/>
    </location>
</feature>
<name>A0AAD5RMI6_9PEZI</name>
<evidence type="ECO:0000256" key="1">
    <source>
        <dbReference type="SAM" id="MobiDB-lite"/>
    </source>
</evidence>
<dbReference type="Proteomes" id="UP001201980">
    <property type="component" value="Unassembled WGS sequence"/>
</dbReference>
<proteinExistence type="predicted"/>
<organism evidence="2 3">
    <name type="scientific">Zalerion maritima</name>
    <dbReference type="NCBI Taxonomy" id="339359"/>
    <lineage>
        <taxon>Eukaryota</taxon>
        <taxon>Fungi</taxon>
        <taxon>Dikarya</taxon>
        <taxon>Ascomycota</taxon>
        <taxon>Pezizomycotina</taxon>
        <taxon>Sordariomycetes</taxon>
        <taxon>Lulworthiomycetidae</taxon>
        <taxon>Lulworthiales</taxon>
        <taxon>Lulworthiaceae</taxon>
        <taxon>Zalerion</taxon>
    </lineage>
</organism>
<feature type="region of interest" description="Disordered" evidence="1">
    <location>
        <begin position="510"/>
        <end position="539"/>
    </location>
</feature>
<accession>A0AAD5RMI6</accession>
<comment type="caution">
    <text evidence="2">The sequence shown here is derived from an EMBL/GenBank/DDBJ whole genome shotgun (WGS) entry which is preliminary data.</text>
</comment>
<feature type="compositionally biased region" description="Polar residues" evidence="1">
    <location>
        <begin position="530"/>
        <end position="539"/>
    </location>
</feature>
<feature type="compositionally biased region" description="Polar residues" evidence="1">
    <location>
        <begin position="402"/>
        <end position="411"/>
    </location>
</feature>
<feature type="region of interest" description="Disordered" evidence="1">
    <location>
        <begin position="112"/>
        <end position="181"/>
    </location>
</feature>
<dbReference type="AlphaFoldDB" id="A0AAD5RMI6"/>